<dbReference type="InterPro" id="IPR036188">
    <property type="entry name" value="FAD/NAD-bd_sf"/>
</dbReference>
<gene>
    <name evidence="1" type="ORF">DFR68_12450</name>
</gene>
<dbReference type="STRING" id="1210089.GCA_001613165_06331"/>
<keyword evidence="2" id="KW-1185">Reference proteome</keyword>
<organism evidence="1 2">
    <name type="scientific">Nocardia mexicana</name>
    <dbReference type="NCBI Taxonomy" id="279262"/>
    <lineage>
        <taxon>Bacteria</taxon>
        <taxon>Bacillati</taxon>
        <taxon>Actinomycetota</taxon>
        <taxon>Actinomycetes</taxon>
        <taxon>Mycobacteriales</taxon>
        <taxon>Nocardiaceae</taxon>
        <taxon>Nocardia</taxon>
    </lineage>
</organism>
<dbReference type="PANTHER" id="PTHR42877:SF4">
    <property type="entry name" value="FAD_NAD(P)-BINDING DOMAIN-CONTAINING PROTEIN-RELATED"/>
    <property type="match status" value="1"/>
</dbReference>
<dbReference type="Proteomes" id="UP000255355">
    <property type="component" value="Unassembled WGS sequence"/>
</dbReference>
<name>A0A370GGJ6_9NOCA</name>
<comment type="caution">
    <text evidence="1">The sequence shown here is derived from an EMBL/GenBank/DDBJ whole genome shotgun (WGS) entry which is preliminary data.</text>
</comment>
<proteinExistence type="predicted"/>
<dbReference type="PANTHER" id="PTHR42877">
    <property type="entry name" value="L-ORNITHINE N(5)-MONOOXYGENASE-RELATED"/>
    <property type="match status" value="1"/>
</dbReference>
<dbReference type="Pfam" id="PF13738">
    <property type="entry name" value="Pyr_redox_3"/>
    <property type="match status" value="1"/>
</dbReference>
<accession>A0A370GGJ6</accession>
<dbReference type="Gene3D" id="3.50.50.60">
    <property type="entry name" value="FAD/NAD(P)-binding domain"/>
    <property type="match status" value="2"/>
</dbReference>
<dbReference type="AlphaFoldDB" id="A0A370GGJ6"/>
<evidence type="ECO:0000313" key="1">
    <source>
        <dbReference type="EMBL" id="RDI42787.1"/>
    </source>
</evidence>
<dbReference type="RefSeq" id="WP_068028096.1">
    <property type="nucleotide sequence ID" value="NZ_QQAZ01000024.1"/>
</dbReference>
<dbReference type="SUPFAM" id="SSF51905">
    <property type="entry name" value="FAD/NAD(P)-binding domain"/>
    <property type="match status" value="1"/>
</dbReference>
<dbReference type="OrthoDB" id="5168853at2"/>
<reference evidence="1 2" key="1">
    <citation type="submission" date="2018-07" db="EMBL/GenBank/DDBJ databases">
        <title>Genomic Encyclopedia of Type Strains, Phase IV (KMG-IV): sequencing the most valuable type-strain genomes for metagenomic binning, comparative biology and taxonomic classification.</title>
        <authorList>
            <person name="Goeker M."/>
        </authorList>
    </citation>
    <scope>NUCLEOTIDE SEQUENCE [LARGE SCALE GENOMIC DNA]</scope>
    <source>
        <strain evidence="1 2">DSM 44952</strain>
    </source>
</reference>
<dbReference type="InterPro" id="IPR051209">
    <property type="entry name" value="FAD-bind_Monooxygenase_sf"/>
</dbReference>
<dbReference type="PRINTS" id="PR00469">
    <property type="entry name" value="PNDRDTASEII"/>
</dbReference>
<dbReference type="EMBL" id="QQAZ01000024">
    <property type="protein sequence ID" value="RDI42787.1"/>
    <property type="molecule type" value="Genomic_DNA"/>
</dbReference>
<sequence>MNDSDNAVDYEVIIVGAGFSGIGSAIQLQKAGIHDFVILEKADDIGGTWRENTYPGVCVDVFSWGYCYAFEPNPNWQHTFARGHELKAYADHCVDKYGLRQHLRLNTEVTKAGFDEGRHLWRVDTAVGSLTSRFVMIAPGGFNHPKRPDIEGLDDFAGTVIHSARWDHDHDLTGERVAVIGTGASGVQLIPEVAKAAERLHVFQRTPIWSHPTFDVRIPRALQTVFRRFPRLMLLPRLLNNLAIETFFFFGIRFNGPWLVTLMERLSLAMLRIQVPDPRVRAALRPNYRFGCKFPALSNRYYRTFARHNVELVTAPIERITETGIVTTDGQHREIDTLVLATGFKIYERDVLPPFPEVGRDGVELGEFFEENRYAAYEGTSLPGWPNAWAILGPYAVTGSFFLMIDNSTTHAVRCILEARRRGATCVEVKQEPHRRFFEEMVRRQGKSLFYNSNCERAHSFYFDKFGDVALIRPSSGVSAWWRARHFPMDDYEFTSRSGPSER</sequence>
<evidence type="ECO:0000313" key="2">
    <source>
        <dbReference type="Proteomes" id="UP000255355"/>
    </source>
</evidence>
<protein>
    <submittedName>
        <fullName evidence="1">Cation diffusion facilitator CzcD-associated flavoprotein CzcO</fullName>
    </submittedName>
</protein>